<organism evidence="4 5">
    <name type="scientific">Mucilaginibacter segetis</name>
    <dbReference type="NCBI Taxonomy" id="2793071"/>
    <lineage>
        <taxon>Bacteria</taxon>
        <taxon>Pseudomonadati</taxon>
        <taxon>Bacteroidota</taxon>
        <taxon>Sphingobacteriia</taxon>
        <taxon>Sphingobacteriales</taxon>
        <taxon>Sphingobacteriaceae</taxon>
        <taxon>Mucilaginibacter</taxon>
    </lineage>
</organism>
<sequence length="114" mass="13041">MKKKIYLIAVTMLLSITAFNSNAATFEGGKDKKDYKEEFAKMTDEQKQARVEEIKTRVEEIKHMDKSHLTRQDKKELRHELRELKHEAQAATSGGVYLSVGAIIIIILVLILIL</sequence>
<dbReference type="Proteomes" id="UP000613193">
    <property type="component" value="Unassembled WGS sequence"/>
</dbReference>
<dbReference type="EMBL" id="JAEHFW010000003">
    <property type="protein sequence ID" value="MBK0380456.1"/>
    <property type="molecule type" value="Genomic_DNA"/>
</dbReference>
<evidence type="ECO:0008006" key="6">
    <source>
        <dbReference type="Google" id="ProtNLM"/>
    </source>
</evidence>
<evidence type="ECO:0000256" key="3">
    <source>
        <dbReference type="SAM" id="SignalP"/>
    </source>
</evidence>
<evidence type="ECO:0000313" key="4">
    <source>
        <dbReference type="EMBL" id="MBK0380456.1"/>
    </source>
</evidence>
<evidence type="ECO:0000256" key="2">
    <source>
        <dbReference type="SAM" id="Phobius"/>
    </source>
</evidence>
<keyword evidence="2" id="KW-0812">Transmembrane</keyword>
<keyword evidence="2" id="KW-1133">Transmembrane helix</keyword>
<feature type="coiled-coil region" evidence="1">
    <location>
        <begin position="32"/>
        <end position="94"/>
    </location>
</feature>
<name>A0A934PWN4_9SPHI</name>
<proteinExistence type="predicted"/>
<keyword evidence="5" id="KW-1185">Reference proteome</keyword>
<protein>
    <recommendedName>
        <fullName evidence="6">Seryl-tRNA synthetase</fullName>
    </recommendedName>
</protein>
<keyword evidence="3" id="KW-0732">Signal</keyword>
<evidence type="ECO:0000313" key="5">
    <source>
        <dbReference type="Proteomes" id="UP000613193"/>
    </source>
</evidence>
<evidence type="ECO:0000256" key="1">
    <source>
        <dbReference type="SAM" id="Coils"/>
    </source>
</evidence>
<dbReference type="AlphaFoldDB" id="A0A934PWN4"/>
<keyword evidence="1" id="KW-0175">Coiled coil</keyword>
<accession>A0A934PWN4</accession>
<gene>
    <name evidence="4" type="ORF">I5M19_14115</name>
</gene>
<reference evidence="4" key="1">
    <citation type="submission" date="2020-12" db="EMBL/GenBank/DDBJ databases">
        <title>Bacterial novel species Mucilaginibacter sp. SD-g isolated from soil.</title>
        <authorList>
            <person name="Jung H.-Y."/>
        </authorList>
    </citation>
    <scope>NUCLEOTIDE SEQUENCE</scope>
    <source>
        <strain evidence="4">SD-g</strain>
    </source>
</reference>
<dbReference type="RefSeq" id="WP_200067007.1">
    <property type="nucleotide sequence ID" value="NZ_JAEHFW010000003.1"/>
</dbReference>
<feature type="signal peptide" evidence="3">
    <location>
        <begin position="1"/>
        <end position="23"/>
    </location>
</feature>
<feature type="transmembrane region" description="Helical" evidence="2">
    <location>
        <begin position="94"/>
        <end position="113"/>
    </location>
</feature>
<feature type="chain" id="PRO_5037758088" description="Seryl-tRNA synthetase" evidence="3">
    <location>
        <begin position="24"/>
        <end position="114"/>
    </location>
</feature>
<keyword evidence="2" id="KW-0472">Membrane</keyword>
<comment type="caution">
    <text evidence="4">The sequence shown here is derived from an EMBL/GenBank/DDBJ whole genome shotgun (WGS) entry which is preliminary data.</text>
</comment>